<dbReference type="InterPro" id="IPR016167">
    <property type="entry name" value="FAD-bd_PCMH_sub1"/>
</dbReference>
<keyword evidence="1" id="KW-0560">Oxidoreductase</keyword>
<dbReference type="NCBIfam" id="TIGR01679">
    <property type="entry name" value="bact_FAD_ox"/>
    <property type="match status" value="1"/>
</dbReference>
<dbReference type="Gene3D" id="3.30.43.10">
    <property type="entry name" value="Uridine Diphospho-n-acetylenolpyruvylglucosamine Reductase, domain 2"/>
    <property type="match status" value="1"/>
</dbReference>
<evidence type="ECO:0000313" key="5">
    <source>
        <dbReference type="Proteomes" id="UP000002007"/>
    </source>
</evidence>
<dbReference type="eggNOG" id="COG0277">
    <property type="taxonomic scope" value="Bacteria"/>
</dbReference>
<dbReference type="InterPro" id="IPR016169">
    <property type="entry name" value="FAD-bd_PCMH_sub2"/>
</dbReference>
<dbReference type="Gene3D" id="3.30.70.2520">
    <property type="match status" value="1"/>
</dbReference>
<dbReference type="GO" id="GO:0071949">
    <property type="term" value="F:FAD binding"/>
    <property type="evidence" value="ECO:0007669"/>
    <property type="project" value="InterPro"/>
</dbReference>
<dbReference type="SUPFAM" id="SSF56176">
    <property type="entry name" value="FAD-binding/transporter-associated domain-like"/>
    <property type="match status" value="1"/>
</dbReference>
<feature type="domain" description="FAD-binding PCMH-type" evidence="3">
    <location>
        <begin position="24"/>
        <end position="194"/>
    </location>
</feature>
<dbReference type="Gene3D" id="1.10.45.10">
    <property type="entry name" value="Vanillyl-alcohol Oxidase, Chain A, domain 4"/>
    <property type="match status" value="1"/>
</dbReference>
<dbReference type="PROSITE" id="PS51387">
    <property type="entry name" value="FAD_PCMH"/>
    <property type="match status" value="1"/>
</dbReference>
<dbReference type="InterPro" id="IPR036318">
    <property type="entry name" value="FAD-bd_PCMH-like_sf"/>
</dbReference>
<organism evidence="4 5">
    <name type="scientific">Renibacterium salmoninarum (strain ATCC 33209 / DSM 20767 / JCM 11484 / NBRC 15589 / NCIMB 2235)</name>
    <dbReference type="NCBI Taxonomy" id="288705"/>
    <lineage>
        <taxon>Bacteria</taxon>
        <taxon>Bacillati</taxon>
        <taxon>Actinomycetota</taxon>
        <taxon>Actinomycetes</taxon>
        <taxon>Micrococcales</taxon>
        <taxon>Micrococcaceae</taxon>
        <taxon>Renibacterium</taxon>
    </lineage>
</organism>
<sequence length="440" mass="48500">MSVETNVTTGQSRRRPWRNWGRNQTAYPADYAFPSSVESVQETVERARAAGLPVKAIGAGHSFTAIAVTDGVQIGLDDLSGLIDVNVPQKQATFAAGTRLFDVPGLLAPYGLAMPNLGDIDRQSLAGAISNGTHGTGSAFGSIATQVTGVVVVTADGTLLRADENQNSELLPALRVGLGALGIIVEVTLQRVPAFGLQAVEAPIQLEEVLNTLDDRFEFHWFPHSAVASTKSNTRIPEGSALKPRSAMNRFMNDTVVANGVYRSLLNLERLVPAMIPSANRIAAQQFANSEYSDHSHRVFATSRSLKFREMEYALPREEIVPVFNRIRQLIDQRGLRIEFPIEVRAAAADENWLSTAYGRETGYIAVHRFFRQPHTEFFAAVEEIFTAHGGRPHWGKLHNRDAEYLRSVYQKMPDFLALRRQIDPTGVFSNDYLRKVLGS</sequence>
<gene>
    <name evidence="4" type="ordered locus">RSal33209_0022</name>
</gene>
<feature type="region of interest" description="Disordered" evidence="2">
    <location>
        <begin position="1"/>
        <end position="21"/>
    </location>
</feature>
<dbReference type="InterPro" id="IPR010031">
    <property type="entry name" value="FAD_lactone_oxidase-like"/>
</dbReference>
<proteinExistence type="predicted"/>
<dbReference type="Gene3D" id="3.30.465.10">
    <property type="match status" value="1"/>
</dbReference>
<dbReference type="PANTHER" id="PTHR43762">
    <property type="entry name" value="L-GULONOLACTONE OXIDASE"/>
    <property type="match status" value="1"/>
</dbReference>
<reference evidence="5" key="1">
    <citation type="journal article" date="2008" name="J. Bacteriol.">
        <title>Genome sequence of the fish pathogen Renibacterium salmoninarum suggests reductive evolution away from an environmental Arthrobacter ancestor.</title>
        <authorList>
            <person name="Wiens G.D."/>
            <person name="Rockey D.D."/>
            <person name="Wu Z."/>
            <person name="Chang J."/>
            <person name="Levy R."/>
            <person name="Crane S."/>
            <person name="Chen D.S."/>
            <person name="Capri G.R."/>
            <person name="Burnett J.R."/>
            <person name="Sudheesh P.S."/>
            <person name="Schipma M.J."/>
            <person name="Burd H."/>
            <person name="Bhattacharyya A."/>
            <person name="Rhodes L.D."/>
            <person name="Kaul R."/>
            <person name="Strom M.S."/>
        </authorList>
    </citation>
    <scope>NUCLEOTIDE SEQUENCE [LARGE SCALE GENOMIC DNA]</scope>
    <source>
        <strain evidence="5">ATCC 33209 / DSM 20767 / JCM 11484 / NBRC 15589 / NCIMB 2235</strain>
    </source>
</reference>
<dbReference type="Pfam" id="PF01565">
    <property type="entry name" value="FAD_binding_4"/>
    <property type="match status" value="1"/>
</dbReference>
<dbReference type="SMR" id="A9WL66"/>
<evidence type="ECO:0000259" key="3">
    <source>
        <dbReference type="PROSITE" id="PS51387"/>
    </source>
</evidence>
<dbReference type="PIRSF" id="PIRSF000136">
    <property type="entry name" value="LGO_GLO"/>
    <property type="match status" value="1"/>
</dbReference>
<name>A9WL66_RENSM</name>
<dbReference type="PANTHER" id="PTHR43762:SF1">
    <property type="entry name" value="D-ARABINONO-1,4-LACTONE OXIDASE"/>
    <property type="match status" value="1"/>
</dbReference>
<dbReference type="InterPro" id="IPR006094">
    <property type="entry name" value="Oxid_FAD_bind_N"/>
</dbReference>
<dbReference type="STRING" id="288705.RSal33209_0022"/>
<dbReference type="HOGENOM" id="CLU_003896_4_3_11"/>
<protein>
    <submittedName>
        <fullName evidence="4">FAD/FMN-containing dehydrogenase</fullName>
    </submittedName>
</protein>
<dbReference type="GO" id="GO:0003885">
    <property type="term" value="F:D-arabinono-1,4-lactone oxidase activity"/>
    <property type="evidence" value="ECO:0007669"/>
    <property type="project" value="InterPro"/>
</dbReference>
<accession>A9WL66</accession>
<dbReference type="Proteomes" id="UP000002007">
    <property type="component" value="Chromosome"/>
</dbReference>
<dbReference type="Pfam" id="PF04030">
    <property type="entry name" value="ALO"/>
    <property type="match status" value="1"/>
</dbReference>
<feature type="compositionally biased region" description="Polar residues" evidence="2">
    <location>
        <begin position="1"/>
        <end position="11"/>
    </location>
</feature>
<dbReference type="KEGG" id="rsa:RSal33209_0022"/>
<dbReference type="GO" id="GO:0016020">
    <property type="term" value="C:membrane"/>
    <property type="evidence" value="ECO:0007669"/>
    <property type="project" value="InterPro"/>
</dbReference>
<dbReference type="EMBL" id="CP000910">
    <property type="protein sequence ID" value="ABY21780.1"/>
    <property type="molecule type" value="Genomic_DNA"/>
</dbReference>
<dbReference type="InterPro" id="IPR007173">
    <property type="entry name" value="ALO_C"/>
</dbReference>
<keyword evidence="5" id="KW-1185">Reference proteome</keyword>
<dbReference type="InterPro" id="IPR016166">
    <property type="entry name" value="FAD-bd_PCMH"/>
</dbReference>
<evidence type="ECO:0000256" key="2">
    <source>
        <dbReference type="SAM" id="MobiDB-lite"/>
    </source>
</evidence>
<dbReference type="AlphaFoldDB" id="A9WL66"/>
<dbReference type="InterPro" id="IPR016171">
    <property type="entry name" value="Vanillyl_alc_oxidase_C-sub2"/>
</dbReference>
<evidence type="ECO:0000256" key="1">
    <source>
        <dbReference type="ARBA" id="ARBA00023002"/>
    </source>
</evidence>
<evidence type="ECO:0000313" key="4">
    <source>
        <dbReference type="EMBL" id="ABY21780.1"/>
    </source>
</evidence>
<dbReference type="RefSeq" id="WP_012243488.1">
    <property type="nucleotide sequence ID" value="NC_010168.1"/>
</dbReference>